<comment type="function">
    <text evidence="1">Thiol-specific peroxidase that catalyzes the reduction of hydrogen peroxide and organic hydroperoxides to water and alcohols, respectively. Plays a role in cell protection against oxidative stress by detoxifying peroxides and as sensor of hydrogen peroxide-mediated signaling events.</text>
</comment>
<keyword evidence="3" id="KW-0575">Peroxidase</keyword>
<dbReference type="PANTHER" id="PTHR42801">
    <property type="entry name" value="THIOREDOXIN-DEPENDENT PEROXIDE REDUCTASE"/>
    <property type="match status" value="1"/>
</dbReference>
<sequence length="236" mass="26139">MKTASLLTLLLLAPAMNAETTLKEQLEARSAESAKKAPADVRAEYAKGIEAVANSGILDQAKKVGDKAPNFTLKNAKGTEVELAKLLKQGPVVLTWYRGGWCPYCNIALAALQEKLPEIQKAGAQLVALTPELPDKSLDTQQKNKLEFEVLTDLNHEVADDYGLVFKLTPKVRDLYKQFFNLNEFNGKEAGDEKLPLAATYIISPDGTIRWAFLKADYRQRAEPAEIVEFLKSMEK</sequence>
<dbReference type="GO" id="GO:0045454">
    <property type="term" value="P:cell redox homeostasis"/>
    <property type="evidence" value="ECO:0007669"/>
    <property type="project" value="TreeGrafter"/>
</dbReference>
<evidence type="ECO:0000256" key="9">
    <source>
        <dbReference type="ARBA" id="ARBA00038489"/>
    </source>
</evidence>
<evidence type="ECO:0000256" key="6">
    <source>
        <dbReference type="ARBA" id="ARBA00023157"/>
    </source>
</evidence>
<dbReference type="InterPro" id="IPR013766">
    <property type="entry name" value="Thioredoxin_domain"/>
</dbReference>
<evidence type="ECO:0000256" key="8">
    <source>
        <dbReference type="ARBA" id="ARBA00032824"/>
    </source>
</evidence>
<dbReference type="GO" id="GO:0005737">
    <property type="term" value="C:cytoplasm"/>
    <property type="evidence" value="ECO:0007669"/>
    <property type="project" value="TreeGrafter"/>
</dbReference>
<keyword evidence="5" id="KW-0560">Oxidoreductase</keyword>
<organism evidence="14 15">
    <name type="scientific">Haloferula rosea</name>
    <dbReference type="NCBI Taxonomy" id="490093"/>
    <lineage>
        <taxon>Bacteria</taxon>
        <taxon>Pseudomonadati</taxon>
        <taxon>Verrucomicrobiota</taxon>
        <taxon>Verrucomicrobiia</taxon>
        <taxon>Verrucomicrobiales</taxon>
        <taxon>Verrucomicrobiaceae</taxon>
        <taxon>Haloferula</taxon>
    </lineage>
</organism>
<dbReference type="EC" id="1.11.1.24" evidence="2"/>
<comment type="catalytic activity">
    <reaction evidence="11">
        <text>a hydroperoxide + [thioredoxin]-dithiol = an alcohol + [thioredoxin]-disulfide + H2O</text>
        <dbReference type="Rhea" id="RHEA:62620"/>
        <dbReference type="Rhea" id="RHEA-COMP:10698"/>
        <dbReference type="Rhea" id="RHEA-COMP:10700"/>
        <dbReference type="ChEBI" id="CHEBI:15377"/>
        <dbReference type="ChEBI" id="CHEBI:29950"/>
        <dbReference type="ChEBI" id="CHEBI:30879"/>
        <dbReference type="ChEBI" id="CHEBI:35924"/>
        <dbReference type="ChEBI" id="CHEBI:50058"/>
        <dbReference type="EC" id="1.11.1.24"/>
    </reaction>
</comment>
<dbReference type="InterPro" id="IPR000866">
    <property type="entry name" value="AhpC/TSA"/>
</dbReference>
<dbReference type="PANTHER" id="PTHR42801:SF7">
    <property type="entry name" value="SLL1159 PROTEIN"/>
    <property type="match status" value="1"/>
</dbReference>
<evidence type="ECO:0000256" key="4">
    <source>
        <dbReference type="ARBA" id="ARBA00022862"/>
    </source>
</evidence>
<dbReference type="SUPFAM" id="SSF52833">
    <property type="entry name" value="Thioredoxin-like"/>
    <property type="match status" value="1"/>
</dbReference>
<evidence type="ECO:0000256" key="2">
    <source>
        <dbReference type="ARBA" id="ARBA00013017"/>
    </source>
</evidence>
<evidence type="ECO:0000256" key="1">
    <source>
        <dbReference type="ARBA" id="ARBA00003330"/>
    </source>
</evidence>
<dbReference type="Pfam" id="PF00578">
    <property type="entry name" value="AhpC-TSA"/>
    <property type="match status" value="1"/>
</dbReference>
<proteinExistence type="inferred from homology"/>
<dbReference type="PROSITE" id="PS51352">
    <property type="entry name" value="THIOREDOXIN_2"/>
    <property type="match status" value="1"/>
</dbReference>
<keyword evidence="12" id="KW-0732">Signal</keyword>
<keyword evidence="6" id="KW-1015">Disulfide bond</keyword>
<keyword evidence="7" id="KW-0676">Redox-active center</keyword>
<evidence type="ECO:0000256" key="10">
    <source>
        <dbReference type="ARBA" id="ARBA00042639"/>
    </source>
</evidence>
<reference evidence="14" key="1">
    <citation type="submission" date="2021-01" db="EMBL/GenBank/DDBJ databases">
        <title>Modified the classification status of verrucomicrobia.</title>
        <authorList>
            <person name="Feng X."/>
        </authorList>
    </citation>
    <scope>NUCLEOTIDE SEQUENCE</scope>
    <source>
        <strain evidence="14">KCTC 22201</strain>
    </source>
</reference>
<dbReference type="InterPro" id="IPR050924">
    <property type="entry name" value="Peroxiredoxin_BCP/PrxQ"/>
</dbReference>
<comment type="similarity">
    <text evidence="9">Belongs to the peroxiredoxin family. BCP/PrxQ subfamily.</text>
</comment>
<dbReference type="CDD" id="cd02970">
    <property type="entry name" value="PRX_like2"/>
    <property type="match status" value="1"/>
</dbReference>
<feature type="signal peptide" evidence="12">
    <location>
        <begin position="1"/>
        <end position="18"/>
    </location>
</feature>
<evidence type="ECO:0000256" key="12">
    <source>
        <dbReference type="SAM" id="SignalP"/>
    </source>
</evidence>
<dbReference type="GO" id="GO:0008379">
    <property type="term" value="F:thioredoxin peroxidase activity"/>
    <property type="evidence" value="ECO:0007669"/>
    <property type="project" value="TreeGrafter"/>
</dbReference>
<accession>A0A934R9X3</accession>
<gene>
    <name evidence="14" type="ORF">JIN81_00535</name>
</gene>
<evidence type="ECO:0000256" key="7">
    <source>
        <dbReference type="ARBA" id="ARBA00023284"/>
    </source>
</evidence>
<dbReference type="InterPro" id="IPR036249">
    <property type="entry name" value="Thioredoxin-like_sf"/>
</dbReference>
<feature type="chain" id="PRO_5037619635" description="thioredoxin-dependent peroxiredoxin" evidence="12">
    <location>
        <begin position="19"/>
        <end position="236"/>
    </location>
</feature>
<evidence type="ECO:0000259" key="13">
    <source>
        <dbReference type="PROSITE" id="PS51352"/>
    </source>
</evidence>
<dbReference type="GO" id="GO:0034599">
    <property type="term" value="P:cellular response to oxidative stress"/>
    <property type="evidence" value="ECO:0007669"/>
    <property type="project" value="TreeGrafter"/>
</dbReference>
<evidence type="ECO:0000256" key="3">
    <source>
        <dbReference type="ARBA" id="ARBA00022559"/>
    </source>
</evidence>
<evidence type="ECO:0000313" key="15">
    <source>
        <dbReference type="Proteomes" id="UP000658278"/>
    </source>
</evidence>
<keyword evidence="4" id="KW-0049">Antioxidant</keyword>
<name>A0A934R9X3_9BACT</name>
<dbReference type="EMBL" id="JAENII010000001">
    <property type="protein sequence ID" value="MBK1825489.1"/>
    <property type="molecule type" value="Genomic_DNA"/>
</dbReference>
<dbReference type="RefSeq" id="WP_200275157.1">
    <property type="nucleotide sequence ID" value="NZ_JAENII010000001.1"/>
</dbReference>
<keyword evidence="15" id="KW-1185">Reference proteome</keyword>
<dbReference type="Proteomes" id="UP000658278">
    <property type="component" value="Unassembled WGS sequence"/>
</dbReference>
<comment type="caution">
    <text evidence="14">The sequence shown here is derived from an EMBL/GenBank/DDBJ whole genome shotgun (WGS) entry which is preliminary data.</text>
</comment>
<feature type="domain" description="Thioredoxin" evidence="13">
    <location>
        <begin position="62"/>
        <end position="236"/>
    </location>
</feature>
<dbReference type="Gene3D" id="3.40.30.10">
    <property type="entry name" value="Glutaredoxin"/>
    <property type="match status" value="1"/>
</dbReference>
<evidence type="ECO:0000256" key="11">
    <source>
        <dbReference type="ARBA" id="ARBA00049091"/>
    </source>
</evidence>
<evidence type="ECO:0000256" key="5">
    <source>
        <dbReference type="ARBA" id="ARBA00023002"/>
    </source>
</evidence>
<evidence type="ECO:0000313" key="14">
    <source>
        <dbReference type="EMBL" id="MBK1825489.1"/>
    </source>
</evidence>
<protein>
    <recommendedName>
        <fullName evidence="2">thioredoxin-dependent peroxiredoxin</fullName>
        <ecNumber evidence="2">1.11.1.24</ecNumber>
    </recommendedName>
    <alternativeName>
        <fullName evidence="8">Thioredoxin peroxidase</fullName>
    </alternativeName>
    <alternativeName>
        <fullName evidence="10">Thioredoxin-dependent peroxiredoxin Bcp</fullName>
    </alternativeName>
</protein>
<dbReference type="AlphaFoldDB" id="A0A934R9X3"/>